<dbReference type="SUPFAM" id="SSF53300">
    <property type="entry name" value="vWA-like"/>
    <property type="match status" value="1"/>
</dbReference>
<keyword evidence="1" id="KW-0732">Signal</keyword>
<dbReference type="CDD" id="cd00198">
    <property type="entry name" value="vWFA"/>
    <property type="match status" value="1"/>
</dbReference>
<evidence type="ECO:0000313" key="4">
    <source>
        <dbReference type="Proteomes" id="UP000678317"/>
    </source>
</evidence>
<name>A0ABS3SLK7_9CELL</name>
<feature type="chain" id="PRO_5045599211" evidence="1">
    <location>
        <begin position="35"/>
        <end position="1907"/>
    </location>
</feature>
<dbReference type="Gene3D" id="3.40.50.410">
    <property type="entry name" value="von Willebrand factor, type A domain"/>
    <property type="match status" value="1"/>
</dbReference>
<organism evidence="3 4">
    <name type="scientific">Cellulomonas fengjieae</name>
    <dbReference type="NCBI Taxonomy" id="2819978"/>
    <lineage>
        <taxon>Bacteria</taxon>
        <taxon>Bacillati</taxon>
        <taxon>Actinomycetota</taxon>
        <taxon>Actinomycetes</taxon>
        <taxon>Micrococcales</taxon>
        <taxon>Cellulomonadaceae</taxon>
        <taxon>Cellulomonas</taxon>
    </lineage>
</organism>
<evidence type="ECO:0000256" key="1">
    <source>
        <dbReference type="SAM" id="SignalP"/>
    </source>
</evidence>
<evidence type="ECO:0000259" key="2">
    <source>
        <dbReference type="PROSITE" id="PS50234"/>
    </source>
</evidence>
<dbReference type="Pfam" id="PF19403">
    <property type="entry name" value="SpaA_2"/>
    <property type="match status" value="10"/>
</dbReference>
<dbReference type="EMBL" id="JAGFBM010000010">
    <property type="protein sequence ID" value="MBO3086605.1"/>
    <property type="molecule type" value="Genomic_DNA"/>
</dbReference>
<dbReference type="PROSITE" id="PS50234">
    <property type="entry name" value="VWFA"/>
    <property type="match status" value="1"/>
</dbReference>
<comment type="caution">
    <text evidence="3">The sequence shown here is derived from an EMBL/GenBank/DDBJ whole genome shotgun (WGS) entry which is preliminary data.</text>
</comment>
<accession>A0ABS3SLK7</accession>
<sequence>MDKSLRRLRRFGAALLSAVLALAFLALGAAPSQARGPGAVPMVVPPATGNNAVITVQVGADRQGTRGVSGLAGVTLQLYDGGTTGPTTPVADAWATCTSDADGDCSFVVPNTQSGIFGCFGAAAGANCDRRFWIVQTGVPDGFTQNSTLRTGNGNGTGSQLTPYQFRTGTTLRAGNTYTSSSDFMVGTGSTNRSASGGIWQQSRTNPPPVQSCGLRVALVLDLSGSVTSPQLAALKSASDTFVDALTGTPSEAALFSFSTATPALGATQNYPGLSPISTPAAAAEFKARYASWTSQGGTNWDRGLAAPAEAAAEYDVAIVITDGDPTYYNQPAEGPGNFTRLREMENGIFSANALKAQGTRVLAVGVGAGVSDAATAQNLRAISGPTAYDGTNSQAADYYQVTDYSAVGQALRQLALGECAGSLSVVKQIVDSSGDLSTATPGGAGWTFDASTATTGVTIANPSATTDSSSAVNFPLTYGGGVTSGAIEVQEQPQTGTTLFPVDGANAVCTDLDTDQPLTVTNAEPTGFTVDVPSTDAVTCTVYNQVAAPASVTVDKEWAINGAAPVPEGSQPAGFTSQLTLTGPDGAAASNQPWRVTRSGYVAGDAVTIDEQVTLQAPDIDADLCTVSTPQIVEIDGAVVTPVPVPQGGYAATLIEGANTFTIRNTVTCESRLTLAKNVEGAADPALWTLDALPTAAGSQLPGPSGQAGSTGVTDVSVTAGIAYQLAESGGPATYLQVDQRSDLQTYPLATGSWNCIRIDAEGNQVSGFADGLNGGVTVPIAERVSCTATNQTAQLVLAKEVNNTAGGTAVASDFTLRAVPSTTPPVTGLSDVEVPGAAQADAQVVEIRPDHTYTLDETGPAGYGLTDLQCTIDGVLQPVTEVTVGRGETVVCDFVNTDNPAQLTLRKSVEAGATGATEVPADWTLTATPQDIEDQEPVSGNGADGVTDEEVAAGPYALTESTIAGFDAQEWACVDAGGEDVTVDAGVVTLENGSDVTCTIANVAVQPTLTLVKEVTNDDGGSAVVGDWILTADGPTPVTGATGDTEITGAPVAIGSYALSEDGPAGYTPGEWACAADTTDLPVADGAVEIGLGQDVTCTITNDDQPAQLTLRKAVEPGTTGATQTPADWTLTADGPDTVSGNGADGVTDAPVAAGSYALSESTVAGFDAGAWGCVDASGTVPVTDDEVVLTSGADVTCTITNTAQQPTLTLVKLLTTDQGGSAVVGDWTLTATGPTTGVTGATGDPEVTDAPVAIGSYALAEEGPAGYTAGEWACEAGGTALTVTDGAVDIGLGQDVTCTIENDDQPALLTLRKVVDVGATGATAEPADWTVRAAPEDIPGQDIVEGDGADGVTDVAVFAGPYALSESFVDGFSAGTWGCVDAAGASVVVDQGTVTLTSGADVTCTITNTAVPSTLTLTKLVTNDDGGTADARDWVLVAIGPTTSRAGATGDDDITSAPVEVGRHAISESGGPTGYTTNDWTCADGDTDLPVESGSVLIGLGQDVTCTVLNDDQPGTLTLVKEVVNDGGGTAEVTDWTLVADGPTPGISGQTGSAAVTGVDVSAGSYTLSEADGPSGYSASPWTCTGGTVTGDIVTVANGEEVTCTITNRFQPPLLTLVKQVVNDGGGTAVATDWTLAADGPVPVSGTTGSTAVTGAAVAPGTYTLSESGPAGYVGTGWACENRGAPVTLDGADLDLAAGDDVICTVTNVFTPAQVSTWTAEKSSDPPSGTQVDPGEVITYTVRAGIVTGDRAAGVVITDDLSDVLDDARLVAGSIRASAGTATLSGTQLTWTIGTLEGVQALIYQVRVDDDVNGDVLRNVVTAPGALPCPPEGTALGAAAVGEDDCRSTTHLTPTAPGTTWGGGWLSDTGGPEPWLGIVALGLLATGAAMRWGTRRGARVPPEG</sequence>
<dbReference type="Proteomes" id="UP000678317">
    <property type="component" value="Unassembled WGS sequence"/>
</dbReference>
<dbReference type="RefSeq" id="WP_208290553.1">
    <property type="nucleotide sequence ID" value="NZ_CP074404.1"/>
</dbReference>
<keyword evidence="4" id="KW-1185">Reference proteome</keyword>
<dbReference type="SMART" id="SM00327">
    <property type="entry name" value="VWA"/>
    <property type="match status" value="1"/>
</dbReference>
<feature type="domain" description="VWFA" evidence="2">
    <location>
        <begin position="216"/>
        <end position="415"/>
    </location>
</feature>
<dbReference type="InterPro" id="IPR036465">
    <property type="entry name" value="vWFA_dom_sf"/>
</dbReference>
<evidence type="ECO:0000313" key="3">
    <source>
        <dbReference type="EMBL" id="MBO3086605.1"/>
    </source>
</evidence>
<dbReference type="InterPro" id="IPR045826">
    <property type="entry name" value="SpaA_PFL_dom_2"/>
</dbReference>
<reference evidence="3 4" key="1">
    <citation type="submission" date="2021-03" db="EMBL/GenBank/DDBJ databases">
        <title>novel species in genus Cellulomonas.</title>
        <authorList>
            <person name="Zhang G."/>
        </authorList>
    </citation>
    <scope>NUCLEOTIDE SEQUENCE [LARGE SCALE GENOMIC DNA]</scope>
    <source>
        <strain evidence="4">zg-ZUI188</strain>
    </source>
</reference>
<protein>
    <submittedName>
        <fullName evidence="3">VWA domain-containing protein</fullName>
    </submittedName>
</protein>
<feature type="signal peptide" evidence="1">
    <location>
        <begin position="1"/>
        <end position="34"/>
    </location>
</feature>
<dbReference type="InterPro" id="IPR057687">
    <property type="entry name" value="DUF7927"/>
</dbReference>
<dbReference type="InterPro" id="IPR002035">
    <property type="entry name" value="VWF_A"/>
</dbReference>
<gene>
    <name evidence="3" type="ORF">J4035_18325</name>
</gene>
<proteinExistence type="predicted"/>
<dbReference type="Pfam" id="PF25549">
    <property type="entry name" value="DUF7927"/>
    <property type="match status" value="1"/>
</dbReference>